<dbReference type="InterPro" id="IPR036388">
    <property type="entry name" value="WH-like_DNA-bd_sf"/>
</dbReference>
<keyword evidence="3" id="KW-0238">DNA-binding</keyword>
<accession>A0A3S8ZQY1</accession>
<dbReference type="GO" id="GO:0006351">
    <property type="term" value="P:DNA-templated transcription"/>
    <property type="evidence" value="ECO:0007669"/>
    <property type="project" value="TreeGrafter"/>
</dbReference>
<feature type="domain" description="HTH lysR-type" evidence="5">
    <location>
        <begin position="1"/>
        <end position="62"/>
    </location>
</feature>
<comment type="similarity">
    <text evidence="1">Belongs to the LysR transcriptional regulatory family.</text>
</comment>
<dbReference type="GO" id="GO:0003700">
    <property type="term" value="F:DNA-binding transcription factor activity"/>
    <property type="evidence" value="ECO:0007669"/>
    <property type="project" value="InterPro"/>
</dbReference>
<dbReference type="Gene3D" id="1.10.10.10">
    <property type="entry name" value="Winged helix-like DNA-binding domain superfamily/Winged helix DNA-binding domain"/>
    <property type="match status" value="1"/>
</dbReference>
<evidence type="ECO:0000313" key="6">
    <source>
        <dbReference type="EMBL" id="AZN35874.1"/>
    </source>
</evidence>
<evidence type="ECO:0000259" key="5">
    <source>
        <dbReference type="PROSITE" id="PS50931"/>
    </source>
</evidence>
<dbReference type="EMBL" id="CP034433">
    <property type="protein sequence ID" value="AZN35874.1"/>
    <property type="molecule type" value="Genomic_DNA"/>
</dbReference>
<sequence>MDSSQRVRAILSFVQAADAGSFAAGARALGISSAAVSKNIAGLEKALGVRLMNRTTRSLKLTEEGEAFLRQARVALEALDLAVDAVVSQRAAPSGRVRISTSAGFGREQLTPVLPGLLNTYPGLAVEVDFDDRVVDLVHDGYDIALRGGRIADSSLVSRTVCKFRMVLVASLAYLETHGIPKQPEDLLRHRMLNRRFLGGRISPWNFVAEDGSISTLNTESALITMSSPEALTEMAVAGVGVAEIGIHHAWKHLQSGALRLLLLRSHHPGQFEMTLQYPHRALVAPRVRVTVDYLLDSFANMPELHVSQSDLSACEA</sequence>
<dbReference type="FunFam" id="1.10.10.10:FF:000001">
    <property type="entry name" value="LysR family transcriptional regulator"/>
    <property type="match status" value="1"/>
</dbReference>
<evidence type="ECO:0000256" key="1">
    <source>
        <dbReference type="ARBA" id="ARBA00009437"/>
    </source>
</evidence>
<evidence type="ECO:0000256" key="3">
    <source>
        <dbReference type="ARBA" id="ARBA00023125"/>
    </source>
</evidence>
<keyword evidence="2" id="KW-0805">Transcription regulation</keyword>
<dbReference type="SUPFAM" id="SSF46785">
    <property type="entry name" value="Winged helix' DNA-binding domain"/>
    <property type="match status" value="1"/>
</dbReference>
<dbReference type="PANTHER" id="PTHR30537:SF72">
    <property type="entry name" value="LYSR FAMILY TRANSCRIPTIONAL REGULATOR"/>
    <property type="match status" value="1"/>
</dbReference>
<keyword evidence="4" id="KW-0804">Transcription</keyword>
<dbReference type="AlphaFoldDB" id="A0A3S8ZQY1"/>
<dbReference type="PANTHER" id="PTHR30537">
    <property type="entry name" value="HTH-TYPE TRANSCRIPTIONAL REGULATOR"/>
    <property type="match status" value="1"/>
</dbReference>
<dbReference type="InterPro" id="IPR036390">
    <property type="entry name" value="WH_DNA-bd_sf"/>
</dbReference>
<gene>
    <name evidence="6" type="ORF">EJO50_04875</name>
</gene>
<dbReference type="RefSeq" id="WP_125972015.1">
    <property type="nucleotide sequence ID" value="NZ_CP034433.1"/>
</dbReference>
<reference evidence="6 7" key="1">
    <citation type="submission" date="2018-12" db="EMBL/GenBank/DDBJ databases">
        <title>Complete genome sequence of Iodobacter sp. H11R3.</title>
        <authorList>
            <person name="Bae J.-W."/>
        </authorList>
    </citation>
    <scope>NUCLEOTIDE SEQUENCE [LARGE SCALE GENOMIC DNA]</scope>
    <source>
        <strain evidence="6 7">H11R3</strain>
    </source>
</reference>
<dbReference type="KEGG" id="iod:EJO50_04875"/>
<dbReference type="Pfam" id="PF03466">
    <property type="entry name" value="LysR_substrate"/>
    <property type="match status" value="1"/>
</dbReference>
<dbReference type="InterPro" id="IPR000847">
    <property type="entry name" value="LysR_HTH_N"/>
</dbReference>
<dbReference type="GO" id="GO:0043565">
    <property type="term" value="F:sequence-specific DNA binding"/>
    <property type="evidence" value="ECO:0007669"/>
    <property type="project" value="TreeGrafter"/>
</dbReference>
<dbReference type="InterPro" id="IPR058163">
    <property type="entry name" value="LysR-type_TF_proteobact-type"/>
</dbReference>
<proteinExistence type="inferred from homology"/>
<dbReference type="Pfam" id="PF00126">
    <property type="entry name" value="HTH_1"/>
    <property type="match status" value="1"/>
</dbReference>
<dbReference type="SUPFAM" id="SSF53850">
    <property type="entry name" value="Periplasmic binding protein-like II"/>
    <property type="match status" value="1"/>
</dbReference>
<evidence type="ECO:0000256" key="4">
    <source>
        <dbReference type="ARBA" id="ARBA00023163"/>
    </source>
</evidence>
<name>A0A3S8ZQY1_9NEIS</name>
<keyword evidence="7" id="KW-1185">Reference proteome</keyword>
<dbReference type="CDD" id="cd08422">
    <property type="entry name" value="PBP2_CrgA_like"/>
    <property type="match status" value="1"/>
</dbReference>
<organism evidence="6 7">
    <name type="scientific">Iodobacter ciconiae</name>
    <dbReference type="NCBI Taxonomy" id="2496266"/>
    <lineage>
        <taxon>Bacteria</taxon>
        <taxon>Pseudomonadati</taxon>
        <taxon>Pseudomonadota</taxon>
        <taxon>Betaproteobacteria</taxon>
        <taxon>Neisseriales</taxon>
        <taxon>Chitinibacteraceae</taxon>
        <taxon>Iodobacter</taxon>
    </lineage>
</organism>
<dbReference type="PROSITE" id="PS50931">
    <property type="entry name" value="HTH_LYSR"/>
    <property type="match status" value="1"/>
</dbReference>
<dbReference type="Gene3D" id="3.40.190.290">
    <property type="match status" value="1"/>
</dbReference>
<protein>
    <submittedName>
        <fullName evidence="6">LysR family transcriptional regulator</fullName>
    </submittedName>
</protein>
<dbReference type="InterPro" id="IPR005119">
    <property type="entry name" value="LysR_subst-bd"/>
</dbReference>
<evidence type="ECO:0000313" key="7">
    <source>
        <dbReference type="Proteomes" id="UP000282438"/>
    </source>
</evidence>
<dbReference type="OrthoDB" id="8885940at2"/>
<evidence type="ECO:0000256" key="2">
    <source>
        <dbReference type="ARBA" id="ARBA00023015"/>
    </source>
</evidence>
<dbReference type="Proteomes" id="UP000282438">
    <property type="component" value="Chromosome"/>
</dbReference>